<gene>
    <name evidence="1" type="ordered locus">MTR_4g037585</name>
</gene>
<reference evidence="2" key="3">
    <citation type="submission" date="2015-04" db="UniProtKB">
        <authorList>
            <consortium name="EnsemblPlants"/>
        </authorList>
    </citation>
    <scope>IDENTIFICATION</scope>
    <source>
        <strain evidence="2">cv. Jemalong A17</strain>
    </source>
</reference>
<dbReference type="EnsemblPlants" id="KEH29490">
    <property type="protein sequence ID" value="KEH29490"/>
    <property type="gene ID" value="MTR_4g037585"/>
</dbReference>
<accession>A0A072UUF4</accession>
<evidence type="ECO:0000313" key="3">
    <source>
        <dbReference type="Proteomes" id="UP000002051"/>
    </source>
</evidence>
<dbReference type="HOGENOM" id="CLU_2658206_0_0_1"/>
<proteinExistence type="predicted"/>
<reference evidence="1 3" key="1">
    <citation type="journal article" date="2011" name="Nature">
        <title>The Medicago genome provides insight into the evolution of rhizobial symbioses.</title>
        <authorList>
            <person name="Young N.D."/>
            <person name="Debelle F."/>
            <person name="Oldroyd G.E."/>
            <person name="Geurts R."/>
            <person name="Cannon S.B."/>
            <person name="Udvardi M.K."/>
            <person name="Benedito V.A."/>
            <person name="Mayer K.F."/>
            <person name="Gouzy J."/>
            <person name="Schoof H."/>
            <person name="Van de Peer Y."/>
            <person name="Proost S."/>
            <person name="Cook D.R."/>
            <person name="Meyers B.C."/>
            <person name="Spannagl M."/>
            <person name="Cheung F."/>
            <person name="De Mita S."/>
            <person name="Krishnakumar V."/>
            <person name="Gundlach H."/>
            <person name="Zhou S."/>
            <person name="Mudge J."/>
            <person name="Bharti A.K."/>
            <person name="Murray J.D."/>
            <person name="Naoumkina M.A."/>
            <person name="Rosen B."/>
            <person name="Silverstein K.A."/>
            <person name="Tang H."/>
            <person name="Rombauts S."/>
            <person name="Zhao P.X."/>
            <person name="Zhou P."/>
            <person name="Barbe V."/>
            <person name="Bardou P."/>
            <person name="Bechner M."/>
            <person name="Bellec A."/>
            <person name="Berger A."/>
            <person name="Berges H."/>
            <person name="Bidwell S."/>
            <person name="Bisseling T."/>
            <person name="Choisne N."/>
            <person name="Couloux A."/>
            <person name="Denny R."/>
            <person name="Deshpande S."/>
            <person name="Dai X."/>
            <person name="Doyle J.J."/>
            <person name="Dudez A.M."/>
            <person name="Farmer A.D."/>
            <person name="Fouteau S."/>
            <person name="Franken C."/>
            <person name="Gibelin C."/>
            <person name="Gish J."/>
            <person name="Goldstein S."/>
            <person name="Gonzalez A.J."/>
            <person name="Green P.J."/>
            <person name="Hallab A."/>
            <person name="Hartog M."/>
            <person name="Hua A."/>
            <person name="Humphray S.J."/>
            <person name="Jeong D.H."/>
            <person name="Jing Y."/>
            <person name="Jocker A."/>
            <person name="Kenton S.M."/>
            <person name="Kim D.J."/>
            <person name="Klee K."/>
            <person name="Lai H."/>
            <person name="Lang C."/>
            <person name="Lin S."/>
            <person name="Macmil S.L."/>
            <person name="Magdelenat G."/>
            <person name="Matthews L."/>
            <person name="McCorrison J."/>
            <person name="Monaghan E.L."/>
            <person name="Mun J.H."/>
            <person name="Najar F.Z."/>
            <person name="Nicholson C."/>
            <person name="Noirot C."/>
            <person name="O'Bleness M."/>
            <person name="Paule C.R."/>
            <person name="Poulain J."/>
            <person name="Prion F."/>
            <person name="Qin B."/>
            <person name="Qu C."/>
            <person name="Retzel E.F."/>
            <person name="Riddle C."/>
            <person name="Sallet E."/>
            <person name="Samain S."/>
            <person name="Samson N."/>
            <person name="Sanders I."/>
            <person name="Saurat O."/>
            <person name="Scarpelli C."/>
            <person name="Schiex T."/>
            <person name="Segurens B."/>
            <person name="Severin A.J."/>
            <person name="Sherrier D.J."/>
            <person name="Shi R."/>
            <person name="Sims S."/>
            <person name="Singer S.R."/>
            <person name="Sinharoy S."/>
            <person name="Sterck L."/>
            <person name="Viollet A."/>
            <person name="Wang B.B."/>
            <person name="Wang K."/>
            <person name="Wang M."/>
            <person name="Wang X."/>
            <person name="Warfsmann J."/>
            <person name="Weissenbach J."/>
            <person name="White D.D."/>
            <person name="White J.D."/>
            <person name="Wiley G.B."/>
            <person name="Wincker P."/>
            <person name="Xing Y."/>
            <person name="Yang L."/>
            <person name="Yao Z."/>
            <person name="Ying F."/>
            <person name="Zhai J."/>
            <person name="Zhou L."/>
            <person name="Zuber A."/>
            <person name="Denarie J."/>
            <person name="Dixon R.A."/>
            <person name="May G.D."/>
            <person name="Schwartz D.C."/>
            <person name="Rogers J."/>
            <person name="Quetier F."/>
            <person name="Town C.D."/>
            <person name="Roe B.A."/>
        </authorList>
    </citation>
    <scope>NUCLEOTIDE SEQUENCE [LARGE SCALE GENOMIC DNA]</scope>
    <source>
        <strain evidence="1">A17</strain>
        <strain evidence="2 3">cv. Jemalong A17</strain>
    </source>
</reference>
<evidence type="ECO:0000313" key="1">
    <source>
        <dbReference type="EMBL" id="KEH29490.1"/>
    </source>
</evidence>
<keyword evidence="3" id="KW-1185">Reference proteome</keyword>
<protein>
    <submittedName>
        <fullName evidence="1 2">Uncharacterized protein</fullName>
    </submittedName>
</protein>
<name>A0A072UUF4_MEDTR</name>
<evidence type="ECO:0000313" key="2">
    <source>
        <dbReference type="EnsemblPlants" id="KEH29490"/>
    </source>
</evidence>
<organism evidence="1 3">
    <name type="scientific">Medicago truncatula</name>
    <name type="common">Barrel medic</name>
    <name type="synonym">Medicago tribuloides</name>
    <dbReference type="NCBI Taxonomy" id="3880"/>
    <lineage>
        <taxon>Eukaryota</taxon>
        <taxon>Viridiplantae</taxon>
        <taxon>Streptophyta</taxon>
        <taxon>Embryophyta</taxon>
        <taxon>Tracheophyta</taxon>
        <taxon>Spermatophyta</taxon>
        <taxon>Magnoliopsida</taxon>
        <taxon>eudicotyledons</taxon>
        <taxon>Gunneridae</taxon>
        <taxon>Pentapetalae</taxon>
        <taxon>rosids</taxon>
        <taxon>fabids</taxon>
        <taxon>Fabales</taxon>
        <taxon>Fabaceae</taxon>
        <taxon>Papilionoideae</taxon>
        <taxon>50 kb inversion clade</taxon>
        <taxon>NPAAA clade</taxon>
        <taxon>Hologalegina</taxon>
        <taxon>IRL clade</taxon>
        <taxon>Trifolieae</taxon>
        <taxon>Medicago</taxon>
    </lineage>
</organism>
<reference evidence="1 3" key="2">
    <citation type="journal article" date="2014" name="BMC Genomics">
        <title>An improved genome release (version Mt4.0) for the model legume Medicago truncatula.</title>
        <authorList>
            <person name="Tang H."/>
            <person name="Krishnakumar V."/>
            <person name="Bidwell S."/>
            <person name="Rosen B."/>
            <person name="Chan A."/>
            <person name="Zhou S."/>
            <person name="Gentzbittel L."/>
            <person name="Childs K.L."/>
            <person name="Yandell M."/>
            <person name="Gundlach H."/>
            <person name="Mayer K.F."/>
            <person name="Schwartz D.C."/>
            <person name="Town C.D."/>
        </authorList>
    </citation>
    <scope>GENOME REANNOTATION</scope>
    <source>
        <strain evidence="1">A17</strain>
        <strain evidence="2 3">cv. Jemalong A17</strain>
    </source>
</reference>
<dbReference type="AlphaFoldDB" id="A0A072UUF4"/>
<sequence length="76" mass="8704">MSHYYIFISKTSGNEKSEEGKNGMVDIQLPLRPKLPRVEEPYISMSYPVGSYLPRMTLEEDRVRGTSLIRKLILSG</sequence>
<dbReference type="Proteomes" id="UP000002051">
    <property type="component" value="Chromosome 4"/>
</dbReference>
<dbReference type="EMBL" id="CM001220">
    <property type="protein sequence ID" value="KEH29490.1"/>
    <property type="molecule type" value="Genomic_DNA"/>
</dbReference>